<dbReference type="PROSITE" id="PS50006">
    <property type="entry name" value="FHA_DOMAIN"/>
    <property type="match status" value="1"/>
</dbReference>
<proteinExistence type="predicted"/>
<feature type="compositionally biased region" description="Polar residues" evidence="1">
    <location>
        <begin position="400"/>
        <end position="432"/>
    </location>
</feature>
<dbReference type="SMART" id="SM00240">
    <property type="entry name" value="FHA"/>
    <property type="match status" value="1"/>
</dbReference>
<reference evidence="5" key="1">
    <citation type="submission" date="2018-12" db="EMBL/GenBank/DDBJ databases">
        <title>Tengunoibacter tsumagoiensis gen. nov., sp. nov., Dictyobacter kobayashii sp. nov., D. alpinus sp. nov., and D. joshuensis sp. nov. and description of Dictyobacteraceae fam. nov. within the order Ktedonobacterales isolated from Tengu-no-mugimeshi.</title>
        <authorList>
            <person name="Wang C.M."/>
            <person name="Zheng Y."/>
            <person name="Sakai Y."/>
            <person name="Toyoda A."/>
            <person name="Minakuchi Y."/>
            <person name="Abe K."/>
            <person name="Yokota A."/>
            <person name="Yabe S."/>
        </authorList>
    </citation>
    <scope>NUCLEOTIDE SEQUENCE [LARGE SCALE GENOMIC DNA]</scope>
    <source>
        <strain evidence="5">Uno3</strain>
    </source>
</reference>
<feature type="region of interest" description="Disordered" evidence="1">
    <location>
        <begin position="258"/>
        <end position="432"/>
    </location>
</feature>
<accession>A0A401ZWH8</accession>
<keyword evidence="2" id="KW-0472">Membrane</keyword>
<feature type="domain" description="FHA" evidence="3">
    <location>
        <begin position="457"/>
        <end position="516"/>
    </location>
</feature>
<keyword evidence="5" id="KW-1185">Reference proteome</keyword>
<dbReference type="InterPro" id="IPR000253">
    <property type="entry name" value="FHA_dom"/>
</dbReference>
<dbReference type="PANTHER" id="PTHR23308">
    <property type="entry name" value="NUCLEAR INHIBITOR OF PROTEIN PHOSPHATASE-1"/>
    <property type="match status" value="1"/>
</dbReference>
<dbReference type="AlphaFoldDB" id="A0A401ZWH8"/>
<dbReference type="Proteomes" id="UP000287352">
    <property type="component" value="Unassembled WGS sequence"/>
</dbReference>
<sequence length="542" mass="57808">MDARFYNSDDIDLERLGADLVNVYLAQGYQAQQIGDKDQQLVQIKKGGDFEAMIGMQAALSLTLQRTAGGVLAMIGKQRWVDKAAVGAVGIVAFAVLWPLTVTAGVGAWRQASLGNQALNMVDGLVRQQRPGVQIGPVPVQIVPQIQQQWAPQQALPPGPQTPYYVPSNQQAPYVPPVPQSPAYVPSAQVVNASSTPVSNQLRCQHCNTPYEAGDTFCSGCGRPLTAAKLYCSNCNTEVKQGVAFCPKCGASTFQSQAGAANLPKPGPAPAPQPTYQPAQPTYTPPPAPPKLVTPAYTPPPAPPVQPTYTPPVTQNPPVQPQPTVYYVPSTQQSSADASAPTVSSAPQKPAETYYTPPATQTPPSQPQPKVTIVPQAPKQEPPAPPKPRPQKQYYIPSNPAANDQTLPQQATEDSSAPTLPQAQAVRPTTQSVPAVGTWGKLTLSDGQEIKLDEDAVLVGRYDHDVPDVKPQVDFSNTQGSDTISRMHAVLERNGSSYTLTDLNSTNATRLNGKRLEPEKATPITDGDTLQFGKIVCTFHKA</sequence>
<feature type="compositionally biased region" description="Low complexity" evidence="1">
    <location>
        <begin position="350"/>
        <end position="359"/>
    </location>
</feature>
<gene>
    <name evidence="4" type="ORF">KTT_10250</name>
</gene>
<dbReference type="PRINTS" id="PR01217">
    <property type="entry name" value="PRICHEXTENSN"/>
</dbReference>
<dbReference type="InterPro" id="IPR050923">
    <property type="entry name" value="Cell_Proc_Reg/RNA_Proc"/>
</dbReference>
<evidence type="ECO:0000256" key="1">
    <source>
        <dbReference type="SAM" id="MobiDB-lite"/>
    </source>
</evidence>
<feature type="compositionally biased region" description="Pro residues" evidence="1">
    <location>
        <begin position="283"/>
        <end position="321"/>
    </location>
</feature>
<dbReference type="OrthoDB" id="142764at2"/>
<dbReference type="EMBL" id="BIFR01000001">
    <property type="protein sequence ID" value="GCE11166.1"/>
    <property type="molecule type" value="Genomic_DNA"/>
</dbReference>
<evidence type="ECO:0000256" key="2">
    <source>
        <dbReference type="SAM" id="Phobius"/>
    </source>
</evidence>
<keyword evidence="2" id="KW-0812">Transmembrane</keyword>
<evidence type="ECO:0000259" key="3">
    <source>
        <dbReference type="PROSITE" id="PS50006"/>
    </source>
</evidence>
<feature type="compositionally biased region" description="Polar residues" evidence="1">
    <location>
        <begin position="330"/>
        <end position="347"/>
    </location>
</feature>
<keyword evidence="2" id="KW-1133">Transmembrane helix</keyword>
<feature type="transmembrane region" description="Helical" evidence="2">
    <location>
        <begin position="84"/>
        <end position="109"/>
    </location>
</feature>
<dbReference type="Pfam" id="PF12773">
    <property type="entry name" value="DZR"/>
    <property type="match status" value="1"/>
</dbReference>
<name>A0A401ZWH8_9CHLR</name>
<dbReference type="CDD" id="cd00060">
    <property type="entry name" value="FHA"/>
    <property type="match status" value="1"/>
</dbReference>
<dbReference type="Pfam" id="PF00498">
    <property type="entry name" value="FHA"/>
    <property type="match status" value="1"/>
</dbReference>
<feature type="compositionally biased region" description="Pro residues" evidence="1">
    <location>
        <begin position="265"/>
        <end position="275"/>
    </location>
</feature>
<dbReference type="InterPro" id="IPR008984">
    <property type="entry name" value="SMAD_FHA_dom_sf"/>
</dbReference>
<dbReference type="InterPro" id="IPR025874">
    <property type="entry name" value="DZR"/>
</dbReference>
<dbReference type="RefSeq" id="WP_126578846.1">
    <property type="nucleotide sequence ID" value="NZ_BIFR01000001.1"/>
</dbReference>
<dbReference type="Gene3D" id="2.60.200.20">
    <property type="match status" value="1"/>
</dbReference>
<comment type="caution">
    <text evidence="4">The sequence shown here is derived from an EMBL/GenBank/DDBJ whole genome shotgun (WGS) entry which is preliminary data.</text>
</comment>
<evidence type="ECO:0000313" key="4">
    <source>
        <dbReference type="EMBL" id="GCE11166.1"/>
    </source>
</evidence>
<protein>
    <recommendedName>
        <fullName evidence="3">FHA domain-containing protein</fullName>
    </recommendedName>
</protein>
<organism evidence="4 5">
    <name type="scientific">Tengunoibacter tsumagoiensis</name>
    <dbReference type="NCBI Taxonomy" id="2014871"/>
    <lineage>
        <taxon>Bacteria</taxon>
        <taxon>Bacillati</taxon>
        <taxon>Chloroflexota</taxon>
        <taxon>Ktedonobacteria</taxon>
        <taxon>Ktedonobacterales</taxon>
        <taxon>Dictyobacteraceae</taxon>
        <taxon>Tengunoibacter</taxon>
    </lineage>
</organism>
<dbReference type="SUPFAM" id="SSF49879">
    <property type="entry name" value="SMAD/FHA domain"/>
    <property type="match status" value="1"/>
</dbReference>
<evidence type="ECO:0000313" key="5">
    <source>
        <dbReference type="Proteomes" id="UP000287352"/>
    </source>
</evidence>